<name>A0ABW2LSU7_9PSEU</name>
<evidence type="ECO:0000313" key="2">
    <source>
        <dbReference type="EMBL" id="MFC7344919.1"/>
    </source>
</evidence>
<dbReference type="RefSeq" id="WP_380673180.1">
    <property type="nucleotide sequence ID" value="NZ_JBHTCJ010000021.1"/>
</dbReference>
<keyword evidence="1" id="KW-0812">Transmembrane</keyword>
<keyword evidence="1" id="KW-1133">Transmembrane helix</keyword>
<gene>
    <name evidence="2" type="ORF">ACFQRI_26205</name>
</gene>
<sequence length="175" mass="19054">MIPPVHPVPPAPTQFVIARSPHAYQRELRRVRIQIATQVATLVIQLAAATALAAMGSITGLALILPIPLSALALVLHLRTHQAHAAMRNLQVIFTADGVTYASEAGTFTAPWKTVTRINLRRGRWISVRVPHWNGPISGFGLFGELVLPLAGTGLNWEEVRHAVHYFSQGTVTPQ</sequence>
<comment type="caution">
    <text evidence="2">The sequence shown here is derived from an EMBL/GenBank/DDBJ whole genome shotgun (WGS) entry which is preliminary data.</text>
</comment>
<evidence type="ECO:0008006" key="4">
    <source>
        <dbReference type="Google" id="ProtNLM"/>
    </source>
</evidence>
<accession>A0ABW2LSU7</accession>
<keyword evidence="1" id="KW-0472">Membrane</keyword>
<proteinExistence type="predicted"/>
<dbReference type="Proteomes" id="UP001596504">
    <property type="component" value="Unassembled WGS sequence"/>
</dbReference>
<evidence type="ECO:0000313" key="3">
    <source>
        <dbReference type="Proteomes" id="UP001596504"/>
    </source>
</evidence>
<dbReference type="EMBL" id="JBHTCJ010000021">
    <property type="protein sequence ID" value="MFC7344919.1"/>
    <property type="molecule type" value="Genomic_DNA"/>
</dbReference>
<protein>
    <recommendedName>
        <fullName evidence="4">DUF2244 domain-containing protein</fullName>
    </recommendedName>
</protein>
<evidence type="ECO:0000256" key="1">
    <source>
        <dbReference type="SAM" id="Phobius"/>
    </source>
</evidence>
<organism evidence="2 3">
    <name type="scientific">Saccharopolyspora griseoalba</name>
    <dbReference type="NCBI Taxonomy" id="1431848"/>
    <lineage>
        <taxon>Bacteria</taxon>
        <taxon>Bacillati</taxon>
        <taxon>Actinomycetota</taxon>
        <taxon>Actinomycetes</taxon>
        <taxon>Pseudonocardiales</taxon>
        <taxon>Pseudonocardiaceae</taxon>
        <taxon>Saccharopolyspora</taxon>
    </lineage>
</organism>
<reference evidence="3" key="1">
    <citation type="journal article" date="2019" name="Int. J. Syst. Evol. Microbiol.">
        <title>The Global Catalogue of Microorganisms (GCM) 10K type strain sequencing project: providing services to taxonomists for standard genome sequencing and annotation.</title>
        <authorList>
            <consortium name="The Broad Institute Genomics Platform"/>
            <consortium name="The Broad Institute Genome Sequencing Center for Infectious Disease"/>
            <person name="Wu L."/>
            <person name="Ma J."/>
        </authorList>
    </citation>
    <scope>NUCLEOTIDE SEQUENCE [LARGE SCALE GENOMIC DNA]</scope>
    <source>
        <strain evidence="3">WLHS5</strain>
    </source>
</reference>
<feature type="transmembrane region" description="Helical" evidence="1">
    <location>
        <begin position="61"/>
        <end position="78"/>
    </location>
</feature>
<keyword evidence="3" id="KW-1185">Reference proteome</keyword>